<protein>
    <recommendedName>
        <fullName evidence="6">7,8-dihydroneopterin aldolase</fullName>
        <ecNumber evidence="6">4.1.2.25</ecNumber>
    </recommendedName>
</protein>
<evidence type="ECO:0000313" key="9">
    <source>
        <dbReference type="Proteomes" id="UP000555728"/>
    </source>
</evidence>
<dbReference type="SMART" id="SM00905">
    <property type="entry name" value="FolB"/>
    <property type="match status" value="1"/>
</dbReference>
<organism evidence="8 9">
    <name type="scientific">Roseospira goensis</name>
    <dbReference type="NCBI Taxonomy" id="391922"/>
    <lineage>
        <taxon>Bacteria</taxon>
        <taxon>Pseudomonadati</taxon>
        <taxon>Pseudomonadota</taxon>
        <taxon>Alphaproteobacteria</taxon>
        <taxon>Rhodospirillales</taxon>
        <taxon>Rhodospirillaceae</taxon>
        <taxon>Roseospira</taxon>
    </lineage>
</organism>
<evidence type="ECO:0000313" key="8">
    <source>
        <dbReference type="EMBL" id="MBB4287423.1"/>
    </source>
</evidence>
<dbReference type="GO" id="GO:0004150">
    <property type="term" value="F:dihydroneopterin aldolase activity"/>
    <property type="evidence" value="ECO:0007669"/>
    <property type="project" value="UniProtKB-UniRule"/>
</dbReference>
<dbReference type="RefSeq" id="WP_184437153.1">
    <property type="nucleotide sequence ID" value="NZ_JACIGI010000036.1"/>
</dbReference>
<dbReference type="GO" id="GO:0005737">
    <property type="term" value="C:cytoplasm"/>
    <property type="evidence" value="ECO:0007669"/>
    <property type="project" value="TreeGrafter"/>
</dbReference>
<proteinExistence type="inferred from homology"/>
<comment type="similarity">
    <text evidence="3 6">Belongs to the DHNA family.</text>
</comment>
<evidence type="ECO:0000259" key="7">
    <source>
        <dbReference type="SMART" id="SM00905"/>
    </source>
</evidence>
<feature type="domain" description="Dihydroneopterin aldolase/epimerase" evidence="7">
    <location>
        <begin position="26"/>
        <end position="136"/>
    </location>
</feature>
<dbReference type="GO" id="GO:0046654">
    <property type="term" value="P:tetrahydrofolate biosynthetic process"/>
    <property type="evidence" value="ECO:0007669"/>
    <property type="project" value="UniProtKB-UniRule"/>
</dbReference>
<dbReference type="InterPro" id="IPR006157">
    <property type="entry name" value="FolB_dom"/>
</dbReference>
<name>A0A7W6S201_9PROT</name>
<dbReference type="Gene3D" id="3.30.1130.10">
    <property type="match status" value="1"/>
</dbReference>
<dbReference type="AlphaFoldDB" id="A0A7W6S201"/>
<comment type="catalytic activity">
    <reaction evidence="1 6">
        <text>7,8-dihydroneopterin = 6-hydroxymethyl-7,8-dihydropterin + glycolaldehyde</text>
        <dbReference type="Rhea" id="RHEA:10540"/>
        <dbReference type="ChEBI" id="CHEBI:17001"/>
        <dbReference type="ChEBI" id="CHEBI:17071"/>
        <dbReference type="ChEBI" id="CHEBI:44841"/>
        <dbReference type="EC" id="4.1.2.25"/>
    </reaction>
</comment>
<accession>A0A7W6S201</accession>
<dbReference type="Pfam" id="PF02152">
    <property type="entry name" value="FolB"/>
    <property type="match status" value="1"/>
</dbReference>
<evidence type="ECO:0000256" key="2">
    <source>
        <dbReference type="ARBA" id="ARBA00005013"/>
    </source>
</evidence>
<dbReference type="NCBIfam" id="TIGR00526">
    <property type="entry name" value="folB_dom"/>
    <property type="match status" value="1"/>
</dbReference>
<sequence length="141" mass="15557">MSPRSKLYTTAPPDPLADAEAGLRHVFVRDLVLGARIGVHAHEQSGPQRIRLNLDLAVREGAVDLEDRLENVVCYEAVLDRVRAIVEAGHVNLVETLAERIAQTCLEDSRVRRAQVKVEKLDVFPEAASVGVTIERLNPFG</sequence>
<reference evidence="8 9" key="1">
    <citation type="submission" date="2020-08" db="EMBL/GenBank/DDBJ databases">
        <title>Genome sequencing of Purple Non-Sulfur Bacteria from various extreme environments.</title>
        <authorList>
            <person name="Mayer M."/>
        </authorList>
    </citation>
    <scope>NUCLEOTIDE SEQUENCE [LARGE SCALE GENOMIC DNA]</scope>
    <source>
        <strain evidence="8 9">JA135</strain>
    </source>
</reference>
<evidence type="ECO:0000256" key="5">
    <source>
        <dbReference type="ARBA" id="ARBA00023239"/>
    </source>
</evidence>
<comment type="caution">
    <text evidence="8">The sequence shown here is derived from an EMBL/GenBank/DDBJ whole genome shotgun (WGS) entry which is preliminary data.</text>
</comment>
<dbReference type="PANTHER" id="PTHR42844">
    <property type="entry name" value="DIHYDRONEOPTERIN ALDOLASE 1-RELATED"/>
    <property type="match status" value="1"/>
</dbReference>
<comment type="pathway">
    <text evidence="2 6">Cofactor biosynthesis; tetrahydrofolate biosynthesis; 2-amino-4-hydroxy-6-hydroxymethyl-7,8-dihydropteridine diphosphate from 7,8-dihydroneopterin triphosphate: step 3/4.</text>
</comment>
<dbReference type="InterPro" id="IPR043133">
    <property type="entry name" value="GTP-CH-I_C/QueF"/>
</dbReference>
<evidence type="ECO:0000256" key="1">
    <source>
        <dbReference type="ARBA" id="ARBA00001353"/>
    </source>
</evidence>
<dbReference type="Proteomes" id="UP000555728">
    <property type="component" value="Unassembled WGS sequence"/>
</dbReference>
<dbReference type="UniPathway" id="UPA00077">
    <property type="reaction ID" value="UER00154"/>
</dbReference>
<dbReference type="EMBL" id="JACIGI010000036">
    <property type="protein sequence ID" value="MBB4287423.1"/>
    <property type="molecule type" value="Genomic_DNA"/>
</dbReference>
<comment type="function">
    <text evidence="6">Catalyzes the conversion of 7,8-dihydroneopterin to 6-hydroxymethyl-7,8-dihydropterin.</text>
</comment>
<dbReference type="NCBIfam" id="TIGR00525">
    <property type="entry name" value="folB"/>
    <property type="match status" value="1"/>
</dbReference>
<evidence type="ECO:0000256" key="4">
    <source>
        <dbReference type="ARBA" id="ARBA00022909"/>
    </source>
</evidence>
<keyword evidence="5 6" id="KW-0456">Lyase</keyword>
<dbReference type="PANTHER" id="PTHR42844:SF1">
    <property type="entry name" value="DIHYDRONEOPTERIN ALDOLASE 1-RELATED"/>
    <property type="match status" value="1"/>
</dbReference>
<dbReference type="EC" id="4.1.2.25" evidence="6"/>
<dbReference type="SUPFAM" id="SSF55620">
    <property type="entry name" value="Tetrahydrobiopterin biosynthesis enzymes-like"/>
    <property type="match status" value="1"/>
</dbReference>
<gene>
    <name evidence="8" type="ORF">GGD88_003171</name>
</gene>
<dbReference type="GO" id="GO:0046656">
    <property type="term" value="P:folic acid biosynthetic process"/>
    <property type="evidence" value="ECO:0007669"/>
    <property type="project" value="UniProtKB-UniRule"/>
</dbReference>
<dbReference type="InterPro" id="IPR006156">
    <property type="entry name" value="Dihydroneopterin_aldolase"/>
</dbReference>
<keyword evidence="4 6" id="KW-0289">Folate biosynthesis</keyword>
<evidence type="ECO:0000256" key="6">
    <source>
        <dbReference type="RuleBase" id="RU362079"/>
    </source>
</evidence>
<evidence type="ECO:0000256" key="3">
    <source>
        <dbReference type="ARBA" id="ARBA00005708"/>
    </source>
</evidence>
<keyword evidence="9" id="KW-1185">Reference proteome</keyword>